<keyword evidence="4" id="KW-0805">Transcription regulation</keyword>
<name>A0A0H5RAQ7_9EUKA</name>
<dbReference type="Pfam" id="PF10406">
    <property type="entry name" value="TAF8_C"/>
    <property type="match status" value="1"/>
</dbReference>
<feature type="signal peptide" evidence="7">
    <location>
        <begin position="1"/>
        <end position="19"/>
    </location>
</feature>
<dbReference type="EMBL" id="HACM01010409">
    <property type="protein sequence ID" value="CRZ10851.1"/>
    <property type="molecule type" value="Transcribed_RNA"/>
</dbReference>
<proteinExistence type="inferred from homology"/>
<dbReference type="PANTHER" id="PTHR46338">
    <property type="entry name" value="TRANSCRIPTION INITIATION FACTOR TFIID SUBUNIT 8"/>
    <property type="match status" value="1"/>
</dbReference>
<dbReference type="InterPro" id="IPR037818">
    <property type="entry name" value="TAF8"/>
</dbReference>
<dbReference type="Pfam" id="PF07524">
    <property type="entry name" value="Bromo_TP"/>
    <property type="match status" value="1"/>
</dbReference>
<evidence type="ECO:0000313" key="9">
    <source>
        <dbReference type="EMBL" id="CRZ10851.1"/>
    </source>
</evidence>
<dbReference type="InterPro" id="IPR006565">
    <property type="entry name" value="BTP"/>
</dbReference>
<dbReference type="InterPro" id="IPR009072">
    <property type="entry name" value="Histone-fold"/>
</dbReference>
<evidence type="ECO:0000256" key="3">
    <source>
        <dbReference type="ARBA" id="ARBA00017307"/>
    </source>
</evidence>
<reference evidence="9" key="1">
    <citation type="submission" date="2015-04" db="EMBL/GenBank/DDBJ databases">
        <title>The genome sequence of the plant pathogenic Rhizarian Plasmodiophora brassicae reveals insights in its biotrophic life cycle and the origin of chitin synthesis.</title>
        <authorList>
            <person name="Schwelm A."/>
            <person name="Fogelqvist J."/>
            <person name="Knaust A."/>
            <person name="Julke S."/>
            <person name="Lilja T."/>
            <person name="Dhandapani V."/>
            <person name="Bonilla-Rosso G."/>
            <person name="Karlsson M."/>
            <person name="Shevchenko A."/>
            <person name="Choi S.R."/>
            <person name="Kim H.G."/>
            <person name="Park J.Y."/>
            <person name="Lim Y.P."/>
            <person name="Ludwig-Muller J."/>
            <person name="Dixelius C."/>
        </authorList>
    </citation>
    <scope>NUCLEOTIDE SEQUENCE</scope>
    <source>
        <tissue evidence="9">Potato root galls</tissue>
    </source>
</reference>
<dbReference type="Gene3D" id="1.10.20.10">
    <property type="entry name" value="Histone, subunit A"/>
    <property type="match status" value="1"/>
</dbReference>
<keyword evidence="7" id="KW-0732">Signal</keyword>
<accession>A0A0H5RAQ7</accession>
<dbReference type="SMART" id="SM00576">
    <property type="entry name" value="BTP"/>
    <property type="match status" value="1"/>
</dbReference>
<dbReference type="CDD" id="cd08049">
    <property type="entry name" value="TAF8"/>
    <property type="match status" value="1"/>
</dbReference>
<dbReference type="InterPro" id="IPR019473">
    <property type="entry name" value="TFIID_su8_C"/>
</dbReference>
<feature type="domain" description="Bromodomain associated" evidence="8">
    <location>
        <begin position="7"/>
        <end position="83"/>
    </location>
</feature>
<comment type="subcellular location">
    <subcellularLocation>
        <location evidence="1">Nucleus</location>
    </subcellularLocation>
</comment>
<evidence type="ECO:0000256" key="5">
    <source>
        <dbReference type="ARBA" id="ARBA00023163"/>
    </source>
</evidence>
<feature type="chain" id="PRO_5005223125" description="Transcription initiation factor TFIID subunit 8" evidence="7">
    <location>
        <begin position="20"/>
        <end position="193"/>
    </location>
</feature>
<keyword evidence="5" id="KW-0804">Transcription</keyword>
<dbReference type="PANTHER" id="PTHR46338:SF1">
    <property type="entry name" value="TRANSCRIPTION INITIATION FACTOR TFIID SUBUNIT 8"/>
    <property type="match status" value="1"/>
</dbReference>
<protein>
    <recommendedName>
        <fullName evidence="3">Transcription initiation factor TFIID subunit 8</fullName>
    </recommendedName>
</protein>
<comment type="similarity">
    <text evidence="2">Belongs to the TAF8 family.</text>
</comment>
<evidence type="ECO:0000256" key="1">
    <source>
        <dbReference type="ARBA" id="ARBA00004123"/>
    </source>
</evidence>
<evidence type="ECO:0000256" key="4">
    <source>
        <dbReference type="ARBA" id="ARBA00023015"/>
    </source>
</evidence>
<dbReference type="GO" id="GO:0046982">
    <property type="term" value="F:protein heterodimerization activity"/>
    <property type="evidence" value="ECO:0007669"/>
    <property type="project" value="InterPro"/>
</dbReference>
<sequence length="193" mass="21371">MPSSTSSGLMLATVRIACAEILSELGYASVHDSALDTFSEVCSRYITEVAVLSKSNAELARRTHVTLWDSLNAINDLGTNVQSLLQYKKSSNNLPFIYDLLPFPQPREVIICAPTTTSDTATQNDPPPDLPVIPSYLPPLPAPHTYQFTPVYQKPAIDPNARRKMIIKQKRQVESSLVKLSRSMQQKDVDPSK</sequence>
<dbReference type="AlphaFoldDB" id="A0A0H5RAQ7"/>
<evidence type="ECO:0000256" key="6">
    <source>
        <dbReference type="ARBA" id="ARBA00023242"/>
    </source>
</evidence>
<evidence type="ECO:0000259" key="8">
    <source>
        <dbReference type="SMART" id="SM00576"/>
    </source>
</evidence>
<evidence type="ECO:0000256" key="7">
    <source>
        <dbReference type="SAM" id="SignalP"/>
    </source>
</evidence>
<dbReference type="GO" id="GO:0005669">
    <property type="term" value="C:transcription factor TFIID complex"/>
    <property type="evidence" value="ECO:0007669"/>
    <property type="project" value="InterPro"/>
</dbReference>
<keyword evidence="6" id="KW-0539">Nucleus</keyword>
<evidence type="ECO:0000256" key="2">
    <source>
        <dbReference type="ARBA" id="ARBA00008767"/>
    </source>
</evidence>
<organism evidence="9">
    <name type="scientific">Spongospora subterranea</name>
    <dbReference type="NCBI Taxonomy" id="70186"/>
    <lineage>
        <taxon>Eukaryota</taxon>
        <taxon>Sar</taxon>
        <taxon>Rhizaria</taxon>
        <taxon>Endomyxa</taxon>
        <taxon>Phytomyxea</taxon>
        <taxon>Plasmodiophorida</taxon>
        <taxon>Plasmodiophoridae</taxon>
        <taxon>Spongospora</taxon>
    </lineage>
</organism>